<name>A0AAN7KWZ4_9MYRT</name>
<keyword evidence="3" id="KW-1185">Reference proteome</keyword>
<dbReference type="InterPro" id="IPR012334">
    <property type="entry name" value="Pectin_lyas_fold"/>
</dbReference>
<organism evidence="2 3">
    <name type="scientific">Trapa incisa</name>
    <dbReference type="NCBI Taxonomy" id="236973"/>
    <lineage>
        <taxon>Eukaryota</taxon>
        <taxon>Viridiplantae</taxon>
        <taxon>Streptophyta</taxon>
        <taxon>Embryophyta</taxon>
        <taxon>Tracheophyta</taxon>
        <taxon>Spermatophyta</taxon>
        <taxon>Magnoliopsida</taxon>
        <taxon>eudicotyledons</taxon>
        <taxon>Gunneridae</taxon>
        <taxon>Pentapetalae</taxon>
        <taxon>rosids</taxon>
        <taxon>malvids</taxon>
        <taxon>Myrtales</taxon>
        <taxon>Lythraceae</taxon>
        <taxon>Trapa</taxon>
    </lineage>
</organism>
<evidence type="ECO:0000313" key="2">
    <source>
        <dbReference type="EMBL" id="KAK4771445.1"/>
    </source>
</evidence>
<gene>
    <name evidence="2" type="ORF">SAY87_031977</name>
</gene>
<keyword evidence="1" id="KW-0732">Signal</keyword>
<dbReference type="Gene3D" id="2.160.20.10">
    <property type="entry name" value="Single-stranded right-handed beta-helix, Pectin lyase-like"/>
    <property type="match status" value="2"/>
</dbReference>
<dbReference type="InterPro" id="IPR011050">
    <property type="entry name" value="Pectin_lyase_fold/virulence"/>
</dbReference>
<comment type="caution">
    <text evidence="2">The sequence shown here is derived from an EMBL/GenBank/DDBJ whole genome shotgun (WGS) entry which is preliminary data.</text>
</comment>
<evidence type="ECO:0000256" key="1">
    <source>
        <dbReference type="SAM" id="SignalP"/>
    </source>
</evidence>
<dbReference type="EMBL" id="JAXIOK010000005">
    <property type="protein sequence ID" value="KAK4771445.1"/>
    <property type="molecule type" value="Genomic_DNA"/>
</dbReference>
<dbReference type="PANTHER" id="PTHR31339:SF3">
    <property type="entry name" value="PECTIN LYASE-LIKE SUPERFAMILY PROTEIN"/>
    <property type="match status" value="1"/>
</dbReference>
<feature type="chain" id="PRO_5043036638" description="Pectate lyase superfamily protein domain-containing protein" evidence="1">
    <location>
        <begin position="27"/>
        <end position="278"/>
    </location>
</feature>
<feature type="signal peptide" evidence="1">
    <location>
        <begin position="1"/>
        <end position="26"/>
    </location>
</feature>
<proteinExistence type="predicted"/>
<sequence>MPGRLLLVAAAAAVVVISTTLGPVPAAGAGLTCSGIVPMRYRYDRISITDFGGVGDGRTVNTKAFREAIYRIQHLRRRGGTLLYVPPGVYLTGSFNLTSRMTLYLARGAVIKAVQDTWNWPLIAPLPSYGRGRERPGGRVGVGVHVKTNAGRGGYIRNVTISDVYMENVRQGLKISGDVGDHPDEYYNPNALPYVKGITVRDVWGVKVREAGLIRGLWNAPFTGICLSNVNIRGWPGPGRSGGRWTCEHVSGAAHEVNPWPCAELASPQHTGSCLNSP</sequence>
<reference evidence="2 3" key="1">
    <citation type="journal article" date="2023" name="Hortic Res">
        <title>Pangenome of water caltrop reveals structural variations and asymmetric subgenome divergence after allopolyploidization.</title>
        <authorList>
            <person name="Zhang X."/>
            <person name="Chen Y."/>
            <person name="Wang L."/>
            <person name="Yuan Y."/>
            <person name="Fang M."/>
            <person name="Shi L."/>
            <person name="Lu R."/>
            <person name="Comes H.P."/>
            <person name="Ma Y."/>
            <person name="Chen Y."/>
            <person name="Huang G."/>
            <person name="Zhou Y."/>
            <person name="Zheng Z."/>
            <person name="Qiu Y."/>
        </authorList>
    </citation>
    <scope>NUCLEOTIDE SEQUENCE [LARGE SCALE GENOMIC DNA]</scope>
    <source>
        <tissue evidence="2">Roots</tissue>
    </source>
</reference>
<dbReference type="InterPro" id="IPR051801">
    <property type="entry name" value="GH28_Enzymes"/>
</dbReference>
<dbReference type="PANTHER" id="PTHR31339">
    <property type="entry name" value="PECTIN LYASE-RELATED"/>
    <property type="match status" value="1"/>
</dbReference>
<dbReference type="Proteomes" id="UP001345219">
    <property type="component" value="Chromosome 24"/>
</dbReference>
<evidence type="ECO:0000313" key="3">
    <source>
        <dbReference type="Proteomes" id="UP001345219"/>
    </source>
</evidence>
<accession>A0AAN7KWZ4</accession>
<dbReference type="SUPFAM" id="SSF51126">
    <property type="entry name" value="Pectin lyase-like"/>
    <property type="match status" value="2"/>
</dbReference>
<dbReference type="AlphaFoldDB" id="A0AAN7KWZ4"/>
<protein>
    <recommendedName>
        <fullName evidence="4">Pectate lyase superfamily protein domain-containing protein</fullName>
    </recommendedName>
</protein>
<evidence type="ECO:0008006" key="4">
    <source>
        <dbReference type="Google" id="ProtNLM"/>
    </source>
</evidence>